<evidence type="ECO:0000256" key="4">
    <source>
        <dbReference type="ARBA" id="ARBA00023186"/>
    </source>
</evidence>
<dbReference type="GO" id="GO:0050821">
    <property type="term" value="P:protein stabilization"/>
    <property type="evidence" value="ECO:0007669"/>
    <property type="project" value="TreeGrafter"/>
</dbReference>
<name>A0A7R9ZDN1_9STRA</name>
<gene>
    <name evidence="10" type="ORF">TDUB1175_LOCUS18605</name>
</gene>
<dbReference type="GO" id="GO:0051087">
    <property type="term" value="F:protein-folding chaperone binding"/>
    <property type="evidence" value="ECO:0007669"/>
    <property type="project" value="TreeGrafter"/>
</dbReference>
<dbReference type="SMART" id="SM01069">
    <property type="entry name" value="CDC37_C"/>
    <property type="match status" value="1"/>
</dbReference>
<dbReference type="GO" id="GO:0019901">
    <property type="term" value="F:protein kinase binding"/>
    <property type="evidence" value="ECO:0007669"/>
    <property type="project" value="InterPro"/>
</dbReference>
<dbReference type="Pfam" id="PF08565">
    <property type="entry name" value="CDC37_M"/>
    <property type="match status" value="1"/>
</dbReference>
<feature type="compositionally biased region" description="Basic and acidic residues" evidence="6">
    <location>
        <begin position="230"/>
        <end position="239"/>
    </location>
</feature>
<reference evidence="10" key="1">
    <citation type="submission" date="2021-01" db="EMBL/GenBank/DDBJ databases">
        <authorList>
            <person name="Corre E."/>
            <person name="Pelletier E."/>
            <person name="Niang G."/>
            <person name="Scheremetjew M."/>
            <person name="Finn R."/>
            <person name="Kale V."/>
            <person name="Holt S."/>
            <person name="Cochrane G."/>
            <person name="Meng A."/>
            <person name="Brown T."/>
            <person name="Cohen L."/>
        </authorList>
    </citation>
    <scope>NUCLEOTIDE SEQUENCE</scope>
    <source>
        <strain evidence="10">CCMP147</strain>
    </source>
</reference>
<evidence type="ECO:0000256" key="2">
    <source>
        <dbReference type="ARBA" id="ARBA00006222"/>
    </source>
</evidence>
<evidence type="ECO:0000256" key="5">
    <source>
        <dbReference type="ARBA" id="ARBA00031396"/>
    </source>
</evidence>
<protein>
    <recommendedName>
        <fullName evidence="5">Hsp90 chaperone protein kinase-targeting subunit</fullName>
    </recommendedName>
</protein>
<evidence type="ECO:0000256" key="3">
    <source>
        <dbReference type="ARBA" id="ARBA00022490"/>
    </source>
</evidence>
<evidence type="ECO:0000259" key="8">
    <source>
        <dbReference type="SMART" id="SM01070"/>
    </source>
</evidence>
<dbReference type="InterPro" id="IPR004918">
    <property type="entry name" value="Cdc37"/>
</dbReference>
<dbReference type="Gene3D" id="1.20.58.610">
    <property type="entry name" value="Cdc37, Hsp90 binding domain"/>
    <property type="match status" value="1"/>
</dbReference>
<comment type="subcellular location">
    <subcellularLocation>
        <location evidence="1">Cytoplasm</location>
    </subcellularLocation>
</comment>
<dbReference type="GO" id="GO:0006457">
    <property type="term" value="P:protein folding"/>
    <property type="evidence" value="ECO:0007669"/>
    <property type="project" value="TreeGrafter"/>
</dbReference>
<dbReference type="GO" id="GO:0005737">
    <property type="term" value="C:cytoplasm"/>
    <property type="evidence" value="ECO:0007669"/>
    <property type="project" value="UniProtKB-SubCell"/>
</dbReference>
<accession>A0A7R9ZDN1</accession>
<dbReference type="Pfam" id="PF03234">
    <property type="entry name" value="CDC37_N"/>
    <property type="match status" value="1"/>
</dbReference>
<comment type="similarity">
    <text evidence="2">Belongs to the CDC37 family.</text>
</comment>
<feature type="region of interest" description="Disordered" evidence="6">
    <location>
        <begin position="70"/>
        <end position="115"/>
    </location>
</feature>
<feature type="region of interest" description="Disordered" evidence="6">
    <location>
        <begin position="141"/>
        <end position="239"/>
    </location>
</feature>
<dbReference type="SMART" id="SM01070">
    <property type="entry name" value="CDC37_M"/>
    <property type="match status" value="1"/>
</dbReference>
<feature type="domain" description="Cdc37 N-terminal" evidence="9">
    <location>
        <begin position="4"/>
        <end position="134"/>
    </location>
</feature>
<feature type="compositionally biased region" description="Basic and acidic residues" evidence="6">
    <location>
        <begin position="199"/>
        <end position="209"/>
    </location>
</feature>
<proteinExistence type="inferred from homology"/>
<dbReference type="InterPro" id="IPR013855">
    <property type="entry name" value="Cdc37_N_dom"/>
</dbReference>
<dbReference type="GO" id="GO:0051082">
    <property type="term" value="F:unfolded protein binding"/>
    <property type="evidence" value="ECO:0007669"/>
    <property type="project" value="TreeGrafter"/>
</dbReference>
<dbReference type="AlphaFoldDB" id="A0A7R9ZDN1"/>
<dbReference type="PANTHER" id="PTHR12800">
    <property type="entry name" value="CDC37-RELATED"/>
    <property type="match status" value="1"/>
</dbReference>
<feature type="compositionally biased region" description="Basic and acidic residues" evidence="6">
    <location>
        <begin position="175"/>
        <end position="191"/>
    </location>
</feature>
<dbReference type="Gene3D" id="6.10.140.250">
    <property type="match status" value="1"/>
</dbReference>
<dbReference type="EMBL" id="HBED01036948">
    <property type="protein sequence ID" value="CAD8320189.1"/>
    <property type="molecule type" value="Transcribed_RNA"/>
</dbReference>
<evidence type="ECO:0000256" key="6">
    <source>
        <dbReference type="SAM" id="MobiDB-lite"/>
    </source>
</evidence>
<dbReference type="SMART" id="SM01071">
    <property type="entry name" value="CDC37_N"/>
    <property type="match status" value="1"/>
</dbReference>
<evidence type="ECO:0000259" key="9">
    <source>
        <dbReference type="SMART" id="SM01071"/>
    </source>
</evidence>
<feature type="domain" description="Cdc37 C-terminal" evidence="7">
    <location>
        <begin position="400"/>
        <end position="459"/>
    </location>
</feature>
<dbReference type="Pfam" id="PF08564">
    <property type="entry name" value="CDC37_C"/>
    <property type="match status" value="1"/>
</dbReference>
<dbReference type="InterPro" id="IPR038189">
    <property type="entry name" value="Cdc37_Hsp90-bd_sf"/>
</dbReference>
<feature type="domain" description="Cdc37 Hsp90 binding" evidence="8">
    <location>
        <begin position="199"/>
        <end position="375"/>
    </location>
</feature>
<organism evidence="10">
    <name type="scientific">Pseudictyota dubia</name>
    <dbReference type="NCBI Taxonomy" id="2749911"/>
    <lineage>
        <taxon>Eukaryota</taxon>
        <taxon>Sar</taxon>
        <taxon>Stramenopiles</taxon>
        <taxon>Ochrophyta</taxon>
        <taxon>Bacillariophyta</taxon>
        <taxon>Mediophyceae</taxon>
        <taxon>Biddulphiophycidae</taxon>
        <taxon>Eupodiscales</taxon>
        <taxon>Odontellaceae</taxon>
        <taxon>Pseudictyota</taxon>
    </lineage>
</organism>
<dbReference type="GO" id="GO:0031072">
    <property type="term" value="F:heat shock protein binding"/>
    <property type="evidence" value="ECO:0007669"/>
    <property type="project" value="TreeGrafter"/>
</dbReference>
<feature type="region of interest" description="Disordered" evidence="6">
    <location>
        <begin position="377"/>
        <end position="409"/>
    </location>
</feature>
<evidence type="ECO:0000256" key="1">
    <source>
        <dbReference type="ARBA" id="ARBA00004496"/>
    </source>
</evidence>
<dbReference type="InterPro" id="IPR013873">
    <property type="entry name" value="Cdc37_C"/>
</dbReference>
<evidence type="ECO:0000313" key="10">
    <source>
        <dbReference type="EMBL" id="CAD8320189.1"/>
    </source>
</evidence>
<dbReference type="InterPro" id="IPR013874">
    <property type="entry name" value="Cdc37_Hsp90-bd"/>
</dbReference>
<keyword evidence="4" id="KW-0143">Chaperone</keyword>
<evidence type="ECO:0000259" key="7">
    <source>
        <dbReference type="SMART" id="SM01069"/>
    </source>
</evidence>
<dbReference type="SUPFAM" id="SSF101391">
    <property type="entry name" value="Hsp90 co-chaperone CDC37"/>
    <property type="match status" value="1"/>
</dbReference>
<feature type="compositionally biased region" description="Basic and acidic residues" evidence="6">
    <location>
        <begin position="91"/>
        <end position="103"/>
    </location>
</feature>
<feature type="compositionally biased region" description="Acidic residues" evidence="6">
    <location>
        <begin position="77"/>
        <end position="90"/>
    </location>
</feature>
<dbReference type="PANTHER" id="PTHR12800:SF4">
    <property type="entry name" value="HSP90 CO-CHAPERONE CDC37"/>
    <property type="match status" value="1"/>
</dbReference>
<keyword evidence="3" id="KW-0963">Cytoplasm</keyword>
<sequence length="459" mass="51973">MSKPFDYSKWDNIELSDDEDDVHPNIDRESWFRMKHRSRVEREEREEVDKKRIRKEMDAADFRIKEIEKILSGMDGGGDDDDSDDEDLEDRDGLEAELSELRRANAKRRDKLDDYEKNKKWNVDNMCKVVEERTIISTGKDSKFSKDTGFIVPDEDEEALKKKDEELSGSSSPVPEKKGAEIDTDKVEKDMAATAIGDSTKKTDKKGEEEAAQGPAQGRKRADASVNTVPKKEAGPERERISMLSYHEFTEKYADLVEEFMAMRDLEKCKAFLIQHGDVLLQENASNYLLLASLEDEMNGFHEKMRLTARQSQIVSNIAELAKSLKSHPGNVILPFFAKLDQKEFLEGFLEGVEAFIDKIEKRAVVKKKEIDEERAKAAKESGGNAEGAVDLADVPKEERLGPGGLDPVEVFESLPASMQEAFESRDTDKLKDALLALEPGQAEYFMKRCVDSGLWNEG</sequence>